<proteinExistence type="predicted"/>
<comment type="caution">
    <text evidence="1">The sequence shown here is derived from an EMBL/GenBank/DDBJ whole genome shotgun (WGS) entry which is preliminary data.</text>
</comment>
<name>A0A4C1UJD1_EUMVA</name>
<reference evidence="1 2" key="1">
    <citation type="journal article" date="2019" name="Commun. Biol.">
        <title>The bagworm genome reveals a unique fibroin gene that provides high tensile strength.</title>
        <authorList>
            <person name="Kono N."/>
            <person name="Nakamura H."/>
            <person name="Ohtoshi R."/>
            <person name="Tomita M."/>
            <person name="Numata K."/>
            <person name="Arakawa K."/>
        </authorList>
    </citation>
    <scope>NUCLEOTIDE SEQUENCE [LARGE SCALE GENOMIC DNA]</scope>
</reference>
<dbReference type="Proteomes" id="UP000299102">
    <property type="component" value="Unassembled WGS sequence"/>
</dbReference>
<dbReference type="AlphaFoldDB" id="A0A4C1UJD1"/>
<protein>
    <submittedName>
        <fullName evidence="1">Uncharacterized protein</fullName>
    </submittedName>
</protein>
<keyword evidence="2" id="KW-1185">Reference proteome</keyword>
<evidence type="ECO:0000313" key="2">
    <source>
        <dbReference type="Proteomes" id="UP000299102"/>
    </source>
</evidence>
<dbReference type="EMBL" id="BGZK01000176">
    <property type="protein sequence ID" value="GBP26082.1"/>
    <property type="molecule type" value="Genomic_DNA"/>
</dbReference>
<organism evidence="1 2">
    <name type="scientific">Eumeta variegata</name>
    <name type="common">Bagworm moth</name>
    <name type="synonym">Eumeta japonica</name>
    <dbReference type="NCBI Taxonomy" id="151549"/>
    <lineage>
        <taxon>Eukaryota</taxon>
        <taxon>Metazoa</taxon>
        <taxon>Ecdysozoa</taxon>
        <taxon>Arthropoda</taxon>
        <taxon>Hexapoda</taxon>
        <taxon>Insecta</taxon>
        <taxon>Pterygota</taxon>
        <taxon>Neoptera</taxon>
        <taxon>Endopterygota</taxon>
        <taxon>Lepidoptera</taxon>
        <taxon>Glossata</taxon>
        <taxon>Ditrysia</taxon>
        <taxon>Tineoidea</taxon>
        <taxon>Psychidae</taxon>
        <taxon>Oiketicinae</taxon>
        <taxon>Eumeta</taxon>
    </lineage>
</organism>
<sequence length="112" mass="12579">MYLQEELARNFLPSEFRYPTTLYSDWDYKSGIDSVVKSVGSKPGDTVSDPAHGFSCVEVNKTTEAPLSPNICTYLVCAEFRPWADEIDRGARSEQKCNDLGFRVEMATKVNS</sequence>
<gene>
    <name evidence="1" type="ORF">EVAR_15094_1</name>
</gene>
<accession>A0A4C1UJD1</accession>
<evidence type="ECO:0000313" key="1">
    <source>
        <dbReference type="EMBL" id="GBP26082.1"/>
    </source>
</evidence>